<dbReference type="InterPro" id="IPR052761">
    <property type="entry name" value="Fungal_Detox/Toxin_TFs"/>
</dbReference>
<dbReference type="InterPro" id="IPR007219">
    <property type="entry name" value="XnlR_reg_dom"/>
</dbReference>
<sequence>MVSPHSPRIPGLNSIRSGGSEHVRRSLSPLFSYEIGLGVTVSLISSSDLSIMKNAANARGRKRSTLACQGCHQRKVRCNVTQSGPPCVNCIGDGIKCEILARGGGLRRHRLVNILAPKEQHSPNNSIQNQETAELAPSSPPEASISIPMSPILRTPESVSEAVPYSESSVDTPTRRASEKQIDCDQQDQGDPGFSAILDDEGSHEETAFLYTGDQQGLGLVVDICKPNGRYRGNHFVIPRAAATNALLPEDLAALHAKNCFSLPSAEVQHQLLRCYFHHVHHFLPILDAAAFIQQYETGGPRKVNLLLLWSIFFSSTNFLDEETVTLAGYSSRKAMKTSLYRRAKALYDADYEKEKIPLTQSVLLLAFWYADSEDRDGPWHWIGIAISLCQTIGLHRNPLSERLGLRRALAQRRQTLSNDQCRLWRLIWWMCYFRDTWLSFGMGRPTRINLADCDMPMPTTEDVEAISAGISESHANKYLPKDESRIMPRLWMSLMETTFVLGGILNNHYRAKPLEDNPIAVISQDQRRLRQCRASFPTEDECDNSVLLSHLYHLHVYYEACTIALNRPYMASRPGQLVNKQEDNWKVQALQKAKIAASNINSTINNISASQMIDSCHAMMVTALIPALQIHLLESVSGDSVASGLHLLSVFESNERVGFVRAPAVCFIEGQSFKASSWNSTADTFRFINGRHNIEPTKYNHALCPYTDTHS</sequence>
<evidence type="ECO:0000256" key="3">
    <source>
        <dbReference type="SAM" id="MobiDB-lite"/>
    </source>
</evidence>
<dbReference type="InterPro" id="IPR036864">
    <property type="entry name" value="Zn2-C6_fun-type_DNA-bd_sf"/>
</dbReference>
<gene>
    <name evidence="5" type="ORF">FALBO_10042</name>
</gene>
<dbReference type="Gene3D" id="4.10.240.10">
    <property type="entry name" value="Zn(2)-C6 fungal-type DNA-binding domain"/>
    <property type="match status" value="1"/>
</dbReference>
<evidence type="ECO:0000259" key="4">
    <source>
        <dbReference type="PROSITE" id="PS50048"/>
    </source>
</evidence>
<accession>A0A8H4P8G3</accession>
<dbReference type="OrthoDB" id="4161332at2759"/>
<dbReference type="Proteomes" id="UP000554235">
    <property type="component" value="Unassembled WGS sequence"/>
</dbReference>
<dbReference type="AlphaFoldDB" id="A0A8H4P8G3"/>
<keyword evidence="1" id="KW-0479">Metal-binding</keyword>
<dbReference type="Pfam" id="PF00172">
    <property type="entry name" value="Zn_clus"/>
    <property type="match status" value="1"/>
</dbReference>
<feature type="compositionally biased region" description="Basic and acidic residues" evidence="3">
    <location>
        <begin position="173"/>
        <end position="183"/>
    </location>
</feature>
<feature type="compositionally biased region" description="Low complexity" evidence="3">
    <location>
        <begin position="131"/>
        <end position="152"/>
    </location>
</feature>
<dbReference type="PROSITE" id="PS00463">
    <property type="entry name" value="ZN2_CY6_FUNGAL_1"/>
    <property type="match status" value="1"/>
</dbReference>
<evidence type="ECO:0000256" key="2">
    <source>
        <dbReference type="ARBA" id="ARBA00023242"/>
    </source>
</evidence>
<dbReference type="SUPFAM" id="SSF57701">
    <property type="entry name" value="Zn2/Cys6 DNA-binding domain"/>
    <property type="match status" value="1"/>
</dbReference>
<reference evidence="5 6" key="1">
    <citation type="submission" date="2020-01" db="EMBL/GenBank/DDBJ databases">
        <title>Identification and distribution of gene clusters putatively required for synthesis of sphingolipid metabolism inhibitors in phylogenetically diverse species of the filamentous fungus Fusarium.</title>
        <authorList>
            <person name="Kim H.-S."/>
            <person name="Busman M."/>
            <person name="Brown D.W."/>
            <person name="Divon H."/>
            <person name="Uhlig S."/>
            <person name="Proctor R.H."/>
        </authorList>
    </citation>
    <scope>NUCLEOTIDE SEQUENCE [LARGE SCALE GENOMIC DNA]</scope>
    <source>
        <strain evidence="5 6">NRRL 20459</strain>
    </source>
</reference>
<comment type="caution">
    <text evidence="5">The sequence shown here is derived from an EMBL/GenBank/DDBJ whole genome shotgun (WGS) entry which is preliminary data.</text>
</comment>
<dbReference type="PANTHER" id="PTHR47425">
    <property type="entry name" value="FARB-RELATED"/>
    <property type="match status" value="1"/>
</dbReference>
<keyword evidence="2" id="KW-0539">Nucleus</keyword>
<proteinExistence type="predicted"/>
<dbReference type="GO" id="GO:0000981">
    <property type="term" value="F:DNA-binding transcription factor activity, RNA polymerase II-specific"/>
    <property type="evidence" value="ECO:0007669"/>
    <property type="project" value="InterPro"/>
</dbReference>
<dbReference type="GO" id="GO:0008270">
    <property type="term" value="F:zinc ion binding"/>
    <property type="evidence" value="ECO:0007669"/>
    <property type="project" value="InterPro"/>
</dbReference>
<dbReference type="GO" id="GO:0006351">
    <property type="term" value="P:DNA-templated transcription"/>
    <property type="evidence" value="ECO:0007669"/>
    <property type="project" value="InterPro"/>
</dbReference>
<evidence type="ECO:0000313" key="5">
    <source>
        <dbReference type="EMBL" id="KAF4463140.1"/>
    </source>
</evidence>
<dbReference type="PANTHER" id="PTHR47425:SF3">
    <property type="entry name" value="ZN(II)2CYS6 TRANSCRIPTION FACTOR (EUROFUNG)"/>
    <property type="match status" value="1"/>
</dbReference>
<dbReference type="CDD" id="cd12148">
    <property type="entry name" value="fungal_TF_MHR"/>
    <property type="match status" value="1"/>
</dbReference>
<organism evidence="5 6">
    <name type="scientific">Fusarium albosuccineum</name>
    <dbReference type="NCBI Taxonomy" id="1237068"/>
    <lineage>
        <taxon>Eukaryota</taxon>
        <taxon>Fungi</taxon>
        <taxon>Dikarya</taxon>
        <taxon>Ascomycota</taxon>
        <taxon>Pezizomycotina</taxon>
        <taxon>Sordariomycetes</taxon>
        <taxon>Hypocreomycetidae</taxon>
        <taxon>Hypocreales</taxon>
        <taxon>Nectriaceae</taxon>
        <taxon>Fusarium</taxon>
        <taxon>Fusarium decemcellulare species complex</taxon>
    </lineage>
</organism>
<dbReference type="SMART" id="SM00066">
    <property type="entry name" value="GAL4"/>
    <property type="match status" value="1"/>
</dbReference>
<feature type="domain" description="Zn(2)-C6 fungal-type" evidence="4">
    <location>
        <begin position="67"/>
        <end position="99"/>
    </location>
</feature>
<protein>
    <submittedName>
        <fullName evidence="5">Cutinase transcription factor 1 beta</fullName>
    </submittedName>
</protein>
<evidence type="ECO:0000313" key="6">
    <source>
        <dbReference type="Proteomes" id="UP000554235"/>
    </source>
</evidence>
<feature type="region of interest" description="Disordered" evidence="3">
    <location>
        <begin position="117"/>
        <end position="190"/>
    </location>
</feature>
<feature type="region of interest" description="Disordered" evidence="3">
    <location>
        <begin position="1"/>
        <end position="20"/>
    </location>
</feature>
<dbReference type="PROSITE" id="PS50048">
    <property type="entry name" value="ZN2_CY6_FUNGAL_2"/>
    <property type="match status" value="1"/>
</dbReference>
<evidence type="ECO:0000256" key="1">
    <source>
        <dbReference type="ARBA" id="ARBA00022723"/>
    </source>
</evidence>
<name>A0A8H4P8G3_9HYPO</name>
<dbReference type="Pfam" id="PF04082">
    <property type="entry name" value="Fungal_trans"/>
    <property type="match status" value="1"/>
</dbReference>
<dbReference type="CDD" id="cd00067">
    <property type="entry name" value="GAL4"/>
    <property type="match status" value="1"/>
</dbReference>
<keyword evidence="6" id="KW-1185">Reference proteome</keyword>
<dbReference type="GO" id="GO:0003677">
    <property type="term" value="F:DNA binding"/>
    <property type="evidence" value="ECO:0007669"/>
    <property type="project" value="InterPro"/>
</dbReference>
<dbReference type="InterPro" id="IPR001138">
    <property type="entry name" value="Zn2Cys6_DnaBD"/>
</dbReference>
<dbReference type="SMART" id="SM00906">
    <property type="entry name" value="Fungal_trans"/>
    <property type="match status" value="1"/>
</dbReference>
<dbReference type="EMBL" id="JAADYS010001419">
    <property type="protein sequence ID" value="KAF4463140.1"/>
    <property type="molecule type" value="Genomic_DNA"/>
</dbReference>